<protein>
    <submittedName>
        <fullName evidence="2">Uncharacterized protein</fullName>
    </submittedName>
</protein>
<feature type="compositionally biased region" description="Basic residues" evidence="1">
    <location>
        <begin position="11"/>
        <end position="22"/>
    </location>
</feature>
<proteinExistence type="predicted"/>
<feature type="region of interest" description="Disordered" evidence="1">
    <location>
        <begin position="199"/>
        <end position="305"/>
    </location>
</feature>
<feature type="compositionally biased region" description="Basic and acidic residues" evidence="1">
    <location>
        <begin position="234"/>
        <end position="244"/>
    </location>
</feature>
<dbReference type="AlphaFoldDB" id="A0A1X7VRL0"/>
<evidence type="ECO:0000256" key="1">
    <source>
        <dbReference type="SAM" id="MobiDB-lite"/>
    </source>
</evidence>
<feature type="region of interest" description="Disordered" evidence="1">
    <location>
        <begin position="1"/>
        <end position="42"/>
    </location>
</feature>
<gene>
    <name evidence="2" type="primary">109584610</name>
</gene>
<dbReference type="EnsemblMetazoa" id="Aqu2.1.42727_001">
    <property type="protein sequence ID" value="Aqu2.1.42727_001"/>
    <property type="gene ID" value="Aqu2.1.42727"/>
</dbReference>
<keyword evidence="3" id="KW-1185">Reference proteome</keyword>
<feature type="compositionally biased region" description="Basic and acidic residues" evidence="1">
    <location>
        <begin position="23"/>
        <end position="42"/>
    </location>
</feature>
<dbReference type="KEGG" id="aqu:109584610"/>
<name>A0A1X7VRL0_AMPQE</name>
<evidence type="ECO:0000313" key="2">
    <source>
        <dbReference type="EnsemblMetazoa" id="Aqu2.1.42727_001"/>
    </source>
</evidence>
<dbReference type="Proteomes" id="UP000007879">
    <property type="component" value="Unassembled WGS sequence"/>
</dbReference>
<feature type="compositionally biased region" description="Low complexity" evidence="1">
    <location>
        <begin position="245"/>
        <end position="269"/>
    </location>
</feature>
<accession>A0A1X7VRL0</accession>
<evidence type="ECO:0000313" key="3">
    <source>
        <dbReference type="Proteomes" id="UP000007879"/>
    </source>
</evidence>
<dbReference type="InParanoid" id="A0A1X7VRL0"/>
<sequence length="584" mass="63929">MDIKPHSSSNKTKRRRRKSKGKRSTDRHSDPELLLKEGEIERDHHGWDSLDERWLPLDERGAAIDEMEVTSKRLSSLNVTCDPPKGSTPPPHNNNSSIPSELETENTSTYVCVSSDLQKRYSRKRIYRRNRKRAKKAKCDDDLLLSVASTSAPFSDFKRVPNLLESPQFSIAHQSIIRLGKFHQSGILTDDSQTGLTSHYGLSDETSSRAVTESDSPGIPDDILMYEESTNSEGHSKMEAKESSESSLSLTPKMANTGGSTNNTTNGSSAESVILRVSLKNPSDTTGSTSTSDSGCDGDDEESSAEVTRALLVGGNSSSCGTRHPFWSTYSESSADEICDDEDKYQHILKPLFGRDGRQVFDFSATSNLLEYRGGGEGGGRFKHPQLCGAQCRKGSGRKYRKKPPPLSPAIASPLELSRRISDFVSEGLTGPSELQLPMLSRSLCHVASRLSEVHSLDCLVSHGKRLLPVAAPLLRKTPSTHLGDKSKIDTILMEYETSFTNRRDKTEKCPALPICVPLSTLPSGESPGLSLRQEAPPIGEASVTLMNVGWNQPKEEAMVSGEDLMIEPVMTSNNKTGLSLKCN</sequence>
<reference evidence="2" key="2">
    <citation type="submission" date="2017-05" db="UniProtKB">
        <authorList>
            <consortium name="EnsemblMetazoa"/>
        </authorList>
    </citation>
    <scope>IDENTIFICATION</scope>
</reference>
<feature type="compositionally biased region" description="Low complexity" evidence="1">
    <location>
        <begin position="283"/>
        <end position="295"/>
    </location>
</feature>
<feature type="compositionally biased region" description="Polar residues" evidence="1">
    <location>
        <begin position="204"/>
        <end position="215"/>
    </location>
</feature>
<organism evidence="2">
    <name type="scientific">Amphimedon queenslandica</name>
    <name type="common">Sponge</name>
    <dbReference type="NCBI Taxonomy" id="400682"/>
    <lineage>
        <taxon>Eukaryota</taxon>
        <taxon>Metazoa</taxon>
        <taxon>Porifera</taxon>
        <taxon>Demospongiae</taxon>
        <taxon>Heteroscleromorpha</taxon>
        <taxon>Haplosclerida</taxon>
        <taxon>Niphatidae</taxon>
        <taxon>Amphimedon</taxon>
    </lineage>
</organism>
<feature type="region of interest" description="Disordered" evidence="1">
    <location>
        <begin position="77"/>
        <end position="105"/>
    </location>
</feature>
<reference evidence="3" key="1">
    <citation type="journal article" date="2010" name="Nature">
        <title>The Amphimedon queenslandica genome and the evolution of animal complexity.</title>
        <authorList>
            <person name="Srivastava M."/>
            <person name="Simakov O."/>
            <person name="Chapman J."/>
            <person name="Fahey B."/>
            <person name="Gauthier M.E."/>
            <person name="Mitros T."/>
            <person name="Richards G.S."/>
            <person name="Conaco C."/>
            <person name="Dacre M."/>
            <person name="Hellsten U."/>
            <person name="Larroux C."/>
            <person name="Putnam N.H."/>
            <person name="Stanke M."/>
            <person name="Adamska M."/>
            <person name="Darling A."/>
            <person name="Degnan S.M."/>
            <person name="Oakley T.H."/>
            <person name="Plachetzki D.C."/>
            <person name="Zhai Y."/>
            <person name="Adamski M."/>
            <person name="Calcino A."/>
            <person name="Cummins S.F."/>
            <person name="Goodstein D.M."/>
            <person name="Harris C."/>
            <person name="Jackson D.J."/>
            <person name="Leys S.P."/>
            <person name="Shu S."/>
            <person name="Woodcroft B.J."/>
            <person name="Vervoort M."/>
            <person name="Kosik K.S."/>
            <person name="Manning G."/>
            <person name="Degnan B.M."/>
            <person name="Rokhsar D.S."/>
        </authorList>
    </citation>
    <scope>NUCLEOTIDE SEQUENCE [LARGE SCALE GENOMIC DNA]</scope>
</reference>
<dbReference type="EnsemblMetazoa" id="XM_020000423.1">
    <property type="protein sequence ID" value="XP_019855982.1"/>
    <property type="gene ID" value="LOC109584610"/>
</dbReference>